<dbReference type="EMBL" id="SRJD01000002">
    <property type="protein sequence ID" value="TGA99826.1"/>
    <property type="molecule type" value="Genomic_DNA"/>
</dbReference>
<keyword evidence="1" id="KW-0812">Transmembrane</keyword>
<gene>
    <name evidence="3" type="ORF">E4665_02435</name>
</gene>
<feature type="transmembrane region" description="Helical" evidence="1">
    <location>
        <begin position="7"/>
        <end position="27"/>
    </location>
</feature>
<dbReference type="InterPro" id="IPR027954">
    <property type="entry name" value="Transcobalamin-like_C"/>
</dbReference>
<accession>A0A4Z0GSE4</accession>
<keyword evidence="4" id="KW-1185">Reference proteome</keyword>
<keyword evidence="1" id="KW-1133">Transmembrane helix</keyword>
<feature type="domain" description="Transcobalamin-like C-terminal" evidence="2">
    <location>
        <begin position="67"/>
        <end position="139"/>
    </location>
</feature>
<dbReference type="Pfam" id="PF14478">
    <property type="entry name" value="DUF4430"/>
    <property type="match status" value="1"/>
</dbReference>
<dbReference type="RefSeq" id="WP_135347222.1">
    <property type="nucleotide sequence ID" value="NZ_SRJD01000002.1"/>
</dbReference>
<reference evidence="3 4" key="1">
    <citation type="journal article" date="2015" name="Int. J. Syst. Evol. Microbiol.">
        <title>Sporolactobacillus shoreae sp. nov. and Sporolactobacillus spathodeae sp. nov., two spore-forming lactic acid bacteria isolated from tree barks in Thailand.</title>
        <authorList>
            <person name="Thamacharoensuk T."/>
            <person name="Kitahara M."/>
            <person name="Ohkuma M."/>
            <person name="Thongchul N."/>
            <person name="Tanasupawat S."/>
        </authorList>
    </citation>
    <scope>NUCLEOTIDE SEQUENCE [LARGE SCALE GENOMIC DNA]</scope>
    <source>
        <strain evidence="3 4">BK92</strain>
    </source>
</reference>
<dbReference type="OrthoDB" id="2356646at2"/>
<organism evidence="3 4">
    <name type="scientific">Sporolactobacillus shoreae</name>
    <dbReference type="NCBI Taxonomy" id="1465501"/>
    <lineage>
        <taxon>Bacteria</taxon>
        <taxon>Bacillati</taxon>
        <taxon>Bacillota</taxon>
        <taxon>Bacilli</taxon>
        <taxon>Bacillales</taxon>
        <taxon>Sporolactobacillaceae</taxon>
        <taxon>Sporolactobacillus</taxon>
    </lineage>
</organism>
<dbReference type="AlphaFoldDB" id="A0A4Z0GSE4"/>
<keyword evidence="1" id="KW-0472">Membrane</keyword>
<comment type="caution">
    <text evidence="3">The sequence shown here is derived from an EMBL/GenBank/DDBJ whole genome shotgun (WGS) entry which is preliminary data.</text>
</comment>
<evidence type="ECO:0000259" key="2">
    <source>
        <dbReference type="Pfam" id="PF14478"/>
    </source>
</evidence>
<evidence type="ECO:0000256" key="1">
    <source>
        <dbReference type="SAM" id="Phobius"/>
    </source>
</evidence>
<proteinExistence type="predicted"/>
<evidence type="ECO:0000313" key="3">
    <source>
        <dbReference type="EMBL" id="TGA99826.1"/>
    </source>
</evidence>
<protein>
    <submittedName>
        <fullName evidence="3">DUF4430 domain-containing protein</fullName>
    </submittedName>
</protein>
<dbReference type="Proteomes" id="UP000298347">
    <property type="component" value="Unassembled WGS sequence"/>
</dbReference>
<evidence type="ECO:0000313" key="4">
    <source>
        <dbReference type="Proteomes" id="UP000298347"/>
    </source>
</evidence>
<sequence>MKKKNFIAVLMVVLIVIIGLFVYHAAYQQPQKAQTIQQSNKMTASSTLELKNGNKVIVKTKVPVAKGETALQQLKNYAASHHIQLTITGSGKMAYVTSLENLKAGGKKGWMFSVNGKEPNVGAGATIIKPNQTVIWFYTSF</sequence>
<name>A0A4Z0GSE4_9BACL</name>
<dbReference type="Gene3D" id="2.170.130.30">
    <property type="match status" value="1"/>
</dbReference>